<dbReference type="EMBL" id="JAKGBZ010000004">
    <property type="protein sequence ID" value="MCF3945746.1"/>
    <property type="molecule type" value="Genomic_DNA"/>
</dbReference>
<evidence type="ECO:0000256" key="12">
    <source>
        <dbReference type="SAM" id="MobiDB-lite"/>
    </source>
</evidence>
<accession>A0ABS9DVN8</accession>
<evidence type="ECO:0000256" key="11">
    <source>
        <dbReference type="ARBA" id="ARBA00049007"/>
    </source>
</evidence>
<sequence>MADATAATPAKPHLHPRNPNFSSGPCAKRPGFTLAALEGALLGRSHRAKEPKAKLAEVIARSRAILGLPADWRLGIVPASDTGAVEMALWSMLGARPVDVLAFESFSEAWATDIVKQLKLADARVLSAPYGKLPDLASVDFSHDLVLAWNGTTSGARIPNGDWIAADRQGLVIADATSAAFAMDLPWDRLDVVTWSWQKVLGGEAGHGMLALSPRAVERLHSHKPAWPLPKIFRLISGGKLIEGIFTGETINTPSMLAVEDALDGLRWAESVGGLPALIARSEANLAAIAAWVATNDRVAFLAADPAIRSCTSICLTIAAPWFAGLDDAAQAKAAKRITTLLDSEAVAFDIGAYRDAPPGLRIWGGATVETSDIAALLPWIDWAIDSVAAETIAKV</sequence>
<keyword evidence="5" id="KW-0963">Cytoplasm</keyword>
<evidence type="ECO:0000313" key="14">
    <source>
        <dbReference type="Proteomes" id="UP001521209"/>
    </source>
</evidence>
<dbReference type="Gene3D" id="3.90.1150.10">
    <property type="entry name" value="Aspartate Aminotransferase, domain 1"/>
    <property type="match status" value="1"/>
</dbReference>
<reference evidence="13 14" key="1">
    <citation type="submission" date="2022-01" db="EMBL/GenBank/DDBJ databases">
        <authorList>
            <person name="Won M."/>
            <person name="Kim S.-J."/>
            <person name="Kwon S.-W."/>
        </authorList>
    </citation>
    <scope>NUCLEOTIDE SEQUENCE [LARGE SCALE GENOMIC DNA]</scope>
    <source>
        <strain evidence="13 14">KCTC 23505</strain>
    </source>
</reference>
<dbReference type="Proteomes" id="UP001521209">
    <property type="component" value="Unassembled WGS sequence"/>
</dbReference>
<dbReference type="GO" id="GO:0004648">
    <property type="term" value="F:O-phospho-L-serine:2-oxoglutarate aminotransferase activity"/>
    <property type="evidence" value="ECO:0007669"/>
    <property type="project" value="UniProtKB-EC"/>
</dbReference>
<proteinExistence type="inferred from homology"/>
<comment type="pathway">
    <text evidence="2">Amino-acid biosynthesis; L-serine biosynthesis; L-serine from 3-phospho-D-glycerate: step 2/3.</text>
</comment>
<gene>
    <name evidence="13" type="ORF">L2A60_03480</name>
</gene>
<evidence type="ECO:0000256" key="1">
    <source>
        <dbReference type="ARBA" id="ARBA00001933"/>
    </source>
</evidence>
<organism evidence="13 14">
    <name type="scientific">Acidiphilium iwatense</name>
    <dbReference type="NCBI Taxonomy" id="768198"/>
    <lineage>
        <taxon>Bacteria</taxon>
        <taxon>Pseudomonadati</taxon>
        <taxon>Pseudomonadota</taxon>
        <taxon>Alphaproteobacteria</taxon>
        <taxon>Acetobacterales</taxon>
        <taxon>Acidocellaceae</taxon>
        <taxon>Acidiphilium</taxon>
    </lineage>
</organism>
<protein>
    <recommendedName>
        <fullName evidence="4">phosphoserine transaminase</fullName>
        <ecNumber evidence="4">2.6.1.52</ecNumber>
    </recommendedName>
</protein>
<dbReference type="InterPro" id="IPR015421">
    <property type="entry name" value="PyrdxlP-dep_Trfase_major"/>
</dbReference>
<dbReference type="RefSeq" id="WP_235702986.1">
    <property type="nucleotide sequence ID" value="NZ_JAKGBZ010000004.1"/>
</dbReference>
<keyword evidence="14" id="KW-1185">Reference proteome</keyword>
<comment type="cofactor">
    <cofactor evidence="1">
        <name>pyridoxal 5'-phosphate</name>
        <dbReference type="ChEBI" id="CHEBI:597326"/>
    </cofactor>
</comment>
<dbReference type="InterPro" id="IPR015422">
    <property type="entry name" value="PyrdxlP-dep_Trfase_small"/>
</dbReference>
<evidence type="ECO:0000256" key="8">
    <source>
        <dbReference type="ARBA" id="ARBA00022679"/>
    </source>
</evidence>
<feature type="region of interest" description="Disordered" evidence="12">
    <location>
        <begin position="1"/>
        <end position="25"/>
    </location>
</feature>
<evidence type="ECO:0000313" key="13">
    <source>
        <dbReference type="EMBL" id="MCF3945746.1"/>
    </source>
</evidence>
<evidence type="ECO:0000256" key="3">
    <source>
        <dbReference type="ARBA" id="ARBA00006904"/>
    </source>
</evidence>
<keyword evidence="7" id="KW-0028">Amino-acid biosynthesis</keyword>
<dbReference type="NCBIfam" id="TIGR01365">
    <property type="entry name" value="serC_2"/>
    <property type="match status" value="1"/>
</dbReference>
<dbReference type="InterPro" id="IPR006271">
    <property type="entry name" value="Pser_aminoTfrase_methanosarc"/>
</dbReference>
<keyword evidence="8 13" id="KW-0808">Transferase</keyword>
<evidence type="ECO:0000256" key="5">
    <source>
        <dbReference type="ARBA" id="ARBA00022490"/>
    </source>
</evidence>
<dbReference type="Gene3D" id="3.40.640.10">
    <property type="entry name" value="Type I PLP-dependent aspartate aminotransferase-like (Major domain)"/>
    <property type="match status" value="1"/>
</dbReference>
<keyword evidence="6 13" id="KW-0032">Aminotransferase</keyword>
<name>A0ABS9DVN8_9PROT</name>
<dbReference type="PIRSF" id="PIRSF000525">
    <property type="entry name" value="SerC"/>
    <property type="match status" value="1"/>
</dbReference>
<dbReference type="PANTHER" id="PTHR21152:SF40">
    <property type="entry name" value="ALANINE--GLYOXYLATE AMINOTRANSFERASE"/>
    <property type="match status" value="1"/>
</dbReference>
<dbReference type="NCBIfam" id="NF002841">
    <property type="entry name" value="PRK03080.1-2"/>
    <property type="match status" value="1"/>
</dbReference>
<evidence type="ECO:0000256" key="10">
    <source>
        <dbReference type="ARBA" id="ARBA00023299"/>
    </source>
</evidence>
<evidence type="ECO:0000256" key="2">
    <source>
        <dbReference type="ARBA" id="ARBA00005099"/>
    </source>
</evidence>
<dbReference type="CDD" id="cd01494">
    <property type="entry name" value="AAT_I"/>
    <property type="match status" value="1"/>
</dbReference>
<dbReference type="SUPFAM" id="SSF53383">
    <property type="entry name" value="PLP-dependent transferases"/>
    <property type="match status" value="1"/>
</dbReference>
<evidence type="ECO:0000256" key="4">
    <source>
        <dbReference type="ARBA" id="ARBA00013030"/>
    </source>
</evidence>
<dbReference type="PANTHER" id="PTHR21152">
    <property type="entry name" value="AMINOTRANSFERASE CLASS V"/>
    <property type="match status" value="1"/>
</dbReference>
<comment type="caution">
    <text evidence="13">The sequence shown here is derived from an EMBL/GenBank/DDBJ whole genome shotgun (WGS) entry which is preliminary data.</text>
</comment>
<evidence type="ECO:0000256" key="9">
    <source>
        <dbReference type="ARBA" id="ARBA00022898"/>
    </source>
</evidence>
<evidence type="ECO:0000256" key="7">
    <source>
        <dbReference type="ARBA" id="ARBA00022605"/>
    </source>
</evidence>
<dbReference type="EC" id="2.6.1.52" evidence="4"/>
<comment type="similarity">
    <text evidence="3">Belongs to the class-V pyridoxal-phosphate-dependent aminotransferase family. SerC subfamily.</text>
</comment>
<comment type="catalytic activity">
    <reaction evidence="11">
        <text>O-phospho-L-serine + 2-oxoglutarate = 3-phosphooxypyruvate + L-glutamate</text>
        <dbReference type="Rhea" id="RHEA:14329"/>
        <dbReference type="ChEBI" id="CHEBI:16810"/>
        <dbReference type="ChEBI" id="CHEBI:18110"/>
        <dbReference type="ChEBI" id="CHEBI:29985"/>
        <dbReference type="ChEBI" id="CHEBI:57524"/>
        <dbReference type="EC" id="2.6.1.52"/>
    </reaction>
</comment>
<keyword evidence="10" id="KW-0718">Serine biosynthesis</keyword>
<dbReference type="InterPro" id="IPR022278">
    <property type="entry name" value="Pser_aminoTfrase"/>
</dbReference>
<keyword evidence="9" id="KW-0663">Pyridoxal phosphate</keyword>
<dbReference type="InterPro" id="IPR015424">
    <property type="entry name" value="PyrdxlP-dep_Trfase"/>
</dbReference>
<evidence type="ECO:0000256" key="6">
    <source>
        <dbReference type="ARBA" id="ARBA00022576"/>
    </source>
</evidence>